<dbReference type="AlphaFoldDB" id="A0A0G0KTR9"/>
<dbReference type="EMBL" id="LBVC01000007">
    <property type="protein sequence ID" value="KKQ78935.1"/>
    <property type="molecule type" value="Genomic_DNA"/>
</dbReference>
<gene>
    <name evidence="1" type="ORF">US99_C0007G0003</name>
</gene>
<protein>
    <submittedName>
        <fullName evidence="1">Uncharacterized protein</fullName>
    </submittedName>
</protein>
<accession>A0A0G0KTR9</accession>
<name>A0A0G0KTR9_9BACT</name>
<evidence type="ECO:0000313" key="1">
    <source>
        <dbReference type="EMBL" id="KKQ78935.1"/>
    </source>
</evidence>
<sequence>MLIREIIDRYVNQLVKVFSKRSVSPPKLTYLDQLVGAIDLKTNKKTNFAEDIDEIYLQD</sequence>
<dbReference type="Proteomes" id="UP000034324">
    <property type="component" value="Unassembled WGS sequence"/>
</dbReference>
<proteinExistence type="predicted"/>
<organism evidence="1 2">
    <name type="scientific">Candidatus Daviesbacteria bacterium GW2011_GWF2_38_6</name>
    <dbReference type="NCBI Taxonomy" id="1618432"/>
    <lineage>
        <taxon>Bacteria</taxon>
        <taxon>Candidatus Daviesiibacteriota</taxon>
    </lineage>
</organism>
<evidence type="ECO:0000313" key="2">
    <source>
        <dbReference type="Proteomes" id="UP000034324"/>
    </source>
</evidence>
<comment type="caution">
    <text evidence="1">The sequence shown here is derived from an EMBL/GenBank/DDBJ whole genome shotgun (WGS) entry which is preliminary data.</text>
</comment>
<reference evidence="1 2" key="1">
    <citation type="journal article" date="2015" name="Nature">
        <title>rRNA introns, odd ribosomes, and small enigmatic genomes across a large radiation of phyla.</title>
        <authorList>
            <person name="Brown C.T."/>
            <person name="Hug L.A."/>
            <person name="Thomas B.C."/>
            <person name="Sharon I."/>
            <person name="Castelle C.J."/>
            <person name="Singh A."/>
            <person name="Wilkins M.J."/>
            <person name="Williams K.H."/>
            <person name="Banfield J.F."/>
        </authorList>
    </citation>
    <scope>NUCLEOTIDE SEQUENCE [LARGE SCALE GENOMIC DNA]</scope>
</reference>